<dbReference type="PANTHER" id="PTHR23407">
    <property type="entry name" value="ATPASE INHIBITOR/5-FORMYLTETRAHYDROFOLATE CYCLO-LIGASE"/>
    <property type="match status" value="1"/>
</dbReference>
<dbReference type="Proteomes" id="UP001161405">
    <property type="component" value="Unassembled WGS sequence"/>
</dbReference>
<keyword evidence="4" id="KW-0479">Metal-binding</keyword>
<keyword evidence="2 4" id="KW-0547">Nucleotide-binding</keyword>
<dbReference type="InterPro" id="IPR024185">
    <property type="entry name" value="FTHF_cligase-like_sf"/>
</dbReference>
<comment type="caution">
    <text evidence="5">The sequence shown here is derived from an EMBL/GenBank/DDBJ whole genome shotgun (WGS) entry which is preliminary data.</text>
</comment>
<comment type="similarity">
    <text evidence="1 4">Belongs to the 5-formyltetrahydrofolate cyclo-ligase family.</text>
</comment>
<dbReference type="RefSeq" id="WP_284362205.1">
    <property type="nucleotide sequence ID" value="NZ_BSNI01000002.1"/>
</dbReference>
<evidence type="ECO:0000256" key="4">
    <source>
        <dbReference type="RuleBase" id="RU361279"/>
    </source>
</evidence>
<evidence type="ECO:0000256" key="1">
    <source>
        <dbReference type="ARBA" id="ARBA00010638"/>
    </source>
</evidence>
<evidence type="ECO:0000313" key="6">
    <source>
        <dbReference type="Proteomes" id="UP001161405"/>
    </source>
</evidence>
<dbReference type="EC" id="6.3.3.2" evidence="4"/>
<evidence type="ECO:0000313" key="5">
    <source>
        <dbReference type="EMBL" id="GLQ16552.1"/>
    </source>
</evidence>
<keyword evidence="4" id="KW-0460">Magnesium</keyword>
<protein>
    <recommendedName>
        <fullName evidence="4">5-formyltetrahydrofolate cyclo-ligase</fullName>
        <ecNumber evidence="4">6.3.3.2</ecNumber>
    </recommendedName>
</protein>
<dbReference type="EMBL" id="BSNI01000002">
    <property type="protein sequence ID" value="GLQ16552.1"/>
    <property type="molecule type" value="Genomic_DNA"/>
</dbReference>
<gene>
    <name evidence="5" type="ORF">GCM10007879_08010</name>
</gene>
<dbReference type="InterPro" id="IPR037171">
    <property type="entry name" value="NagB/RpiA_transferase-like"/>
</dbReference>
<reference evidence="5" key="2">
    <citation type="submission" date="2023-01" db="EMBL/GenBank/DDBJ databases">
        <title>Draft genome sequence of Maritalea porphyrae strain NBRC 107169.</title>
        <authorList>
            <person name="Sun Q."/>
            <person name="Mori K."/>
        </authorList>
    </citation>
    <scope>NUCLEOTIDE SEQUENCE</scope>
    <source>
        <strain evidence="5">NBRC 107169</strain>
    </source>
</reference>
<organism evidence="5 6">
    <name type="scientific">Maritalea porphyrae</name>
    <dbReference type="NCBI Taxonomy" id="880732"/>
    <lineage>
        <taxon>Bacteria</taxon>
        <taxon>Pseudomonadati</taxon>
        <taxon>Pseudomonadota</taxon>
        <taxon>Alphaproteobacteria</taxon>
        <taxon>Hyphomicrobiales</taxon>
        <taxon>Devosiaceae</taxon>
        <taxon>Maritalea</taxon>
    </lineage>
</organism>
<evidence type="ECO:0000256" key="3">
    <source>
        <dbReference type="ARBA" id="ARBA00022840"/>
    </source>
</evidence>
<name>A0ABQ5URI3_9HYPH</name>
<comment type="cofactor">
    <cofactor evidence="4">
        <name>Mg(2+)</name>
        <dbReference type="ChEBI" id="CHEBI:18420"/>
    </cofactor>
</comment>
<comment type="catalytic activity">
    <reaction evidence="4">
        <text>(6S)-5-formyl-5,6,7,8-tetrahydrofolate + ATP = (6R)-5,10-methenyltetrahydrofolate + ADP + phosphate</text>
        <dbReference type="Rhea" id="RHEA:10488"/>
        <dbReference type="ChEBI" id="CHEBI:30616"/>
        <dbReference type="ChEBI" id="CHEBI:43474"/>
        <dbReference type="ChEBI" id="CHEBI:57455"/>
        <dbReference type="ChEBI" id="CHEBI:57457"/>
        <dbReference type="ChEBI" id="CHEBI:456216"/>
        <dbReference type="EC" id="6.3.3.2"/>
    </reaction>
</comment>
<evidence type="ECO:0000256" key="2">
    <source>
        <dbReference type="ARBA" id="ARBA00022741"/>
    </source>
</evidence>
<reference evidence="5" key="1">
    <citation type="journal article" date="2014" name="Int. J. Syst. Evol. Microbiol.">
        <title>Complete genome of a new Firmicutes species belonging to the dominant human colonic microbiota ('Ruminococcus bicirculans') reveals two chromosomes and a selective capacity to utilize plant glucans.</title>
        <authorList>
            <consortium name="NISC Comparative Sequencing Program"/>
            <person name="Wegmann U."/>
            <person name="Louis P."/>
            <person name="Goesmann A."/>
            <person name="Henrissat B."/>
            <person name="Duncan S.H."/>
            <person name="Flint H.J."/>
        </authorList>
    </citation>
    <scope>NUCLEOTIDE SEQUENCE</scope>
    <source>
        <strain evidence="5">NBRC 107169</strain>
    </source>
</reference>
<keyword evidence="3 4" id="KW-0067">ATP-binding</keyword>
<dbReference type="SUPFAM" id="SSF100950">
    <property type="entry name" value="NagB/RpiA/CoA transferase-like"/>
    <property type="match status" value="1"/>
</dbReference>
<dbReference type="InterPro" id="IPR002698">
    <property type="entry name" value="FTHF_cligase"/>
</dbReference>
<accession>A0ABQ5URI3</accession>
<sequence>MTSSPVCYRDGFKENWRGELIEYDAAAAKDVAVWREAERQRLIAWRQGLPNDQRQANAEDVCAQLYDFIQPSNDDVISTYWPFKGEMDLRPFMRSAIEAGATIVLPVVEKRNAPLKFRRWMPNAQLERGVWGILQPVELTTFTPNIVVAPLVGFDNAGYRLGHGGGYYDRTLAEYAVQPQKIGVGWQAQRLETIHPQPHDVPMDAVLLSSELKKHKKLG</sequence>
<proteinExistence type="inferred from homology"/>
<dbReference type="NCBIfam" id="TIGR02727">
    <property type="entry name" value="MTHFS_bact"/>
    <property type="match status" value="1"/>
</dbReference>
<dbReference type="Gene3D" id="3.40.50.10420">
    <property type="entry name" value="NagB/RpiA/CoA transferase-like"/>
    <property type="match status" value="1"/>
</dbReference>
<dbReference type="Pfam" id="PF01812">
    <property type="entry name" value="5-FTHF_cyc-lig"/>
    <property type="match status" value="1"/>
</dbReference>
<keyword evidence="6" id="KW-1185">Reference proteome</keyword>
<dbReference type="PANTHER" id="PTHR23407:SF1">
    <property type="entry name" value="5-FORMYLTETRAHYDROFOLATE CYCLO-LIGASE"/>
    <property type="match status" value="1"/>
</dbReference>